<evidence type="ECO:0000313" key="3">
    <source>
        <dbReference type="Proteomes" id="UP000193986"/>
    </source>
</evidence>
<accession>A0A1Y2BEB3</accession>
<proteinExistence type="predicted"/>
<reference evidence="2 3" key="1">
    <citation type="submission" date="2016-07" db="EMBL/GenBank/DDBJ databases">
        <title>Pervasive Adenine N6-methylation of Active Genes in Fungi.</title>
        <authorList>
            <consortium name="DOE Joint Genome Institute"/>
            <person name="Mondo S.J."/>
            <person name="Dannebaum R.O."/>
            <person name="Kuo R.C."/>
            <person name="Labutti K."/>
            <person name="Haridas S."/>
            <person name="Kuo A."/>
            <person name="Salamov A."/>
            <person name="Ahrendt S.R."/>
            <person name="Lipzen A."/>
            <person name="Sullivan W."/>
            <person name="Andreopoulos W.B."/>
            <person name="Clum A."/>
            <person name="Lindquist E."/>
            <person name="Daum C."/>
            <person name="Ramamoorthy G.K."/>
            <person name="Gryganskyi A."/>
            <person name="Culley D."/>
            <person name="Magnuson J.K."/>
            <person name="James T.Y."/>
            <person name="O'Malley M.A."/>
            <person name="Stajich J.E."/>
            <person name="Spatafora J.W."/>
            <person name="Visel A."/>
            <person name="Grigoriev I.V."/>
        </authorList>
    </citation>
    <scope>NUCLEOTIDE SEQUENCE [LARGE SCALE GENOMIC DNA]</scope>
    <source>
        <strain evidence="2 3">68-887.2</strain>
    </source>
</reference>
<protein>
    <recommendedName>
        <fullName evidence="4">Cysteine-rich transmembrane CYSTM domain-containing protein</fullName>
    </recommendedName>
</protein>
<feature type="region of interest" description="Disordered" evidence="1">
    <location>
        <begin position="28"/>
        <end position="65"/>
    </location>
</feature>
<keyword evidence="3" id="KW-1185">Reference proteome</keyword>
<sequence>MNKPSYPQQNQGGQQMYQASDGKWYPVAQMPQNWNQNQSHLPQQQNYYGQQPMNYGQQQGYQQPGQPIYVQQQQRPYGGGAETSCLAALCGALLCFDLGACLF</sequence>
<dbReference type="AlphaFoldDB" id="A0A1Y2BEB3"/>
<feature type="compositionally biased region" description="Polar residues" evidence="1">
    <location>
        <begin position="30"/>
        <end position="41"/>
    </location>
</feature>
<gene>
    <name evidence="2" type="ORF">BCR39DRAFT_586664</name>
</gene>
<comment type="caution">
    <text evidence="2">The sequence shown here is derived from an EMBL/GenBank/DDBJ whole genome shotgun (WGS) entry which is preliminary data.</text>
</comment>
<dbReference type="Proteomes" id="UP000193986">
    <property type="component" value="Unassembled WGS sequence"/>
</dbReference>
<evidence type="ECO:0000313" key="2">
    <source>
        <dbReference type="EMBL" id="ORY33104.1"/>
    </source>
</evidence>
<dbReference type="InParanoid" id="A0A1Y2BEB3"/>
<name>A0A1Y2BEB3_9TREE</name>
<evidence type="ECO:0008006" key="4">
    <source>
        <dbReference type="Google" id="ProtNLM"/>
    </source>
</evidence>
<dbReference type="EMBL" id="MCFC01000007">
    <property type="protein sequence ID" value="ORY33104.1"/>
    <property type="molecule type" value="Genomic_DNA"/>
</dbReference>
<feature type="compositionally biased region" description="Low complexity" evidence="1">
    <location>
        <begin position="42"/>
        <end position="65"/>
    </location>
</feature>
<organism evidence="2 3">
    <name type="scientific">Naematelia encephala</name>
    <dbReference type="NCBI Taxonomy" id="71784"/>
    <lineage>
        <taxon>Eukaryota</taxon>
        <taxon>Fungi</taxon>
        <taxon>Dikarya</taxon>
        <taxon>Basidiomycota</taxon>
        <taxon>Agaricomycotina</taxon>
        <taxon>Tremellomycetes</taxon>
        <taxon>Tremellales</taxon>
        <taxon>Naemateliaceae</taxon>
        <taxon>Naematelia</taxon>
    </lineage>
</organism>
<evidence type="ECO:0000256" key="1">
    <source>
        <dbReference type="SAM" id="MobiDB-lite"/>
    </source>
</evidence>